<dbReference type="InterPro" id="IPR023485">
    <property type="entry name" value="Ptyr_pPase"/>
</dbReference>
<gene>
    <name evidence="7" type="ORF">DRW07_04245</name>
</gene>
<evidence type="ECO:0000256" key="2">
    <source>
        <dbReference type="ARBA" id="ARBA00013064"/>
    </source>
</evidence>
<keyword evidence="4" id="KW-0904">Protein phosphatase</keyword>
<evidence type="ECO:0000313" key="8">
    <source>
        <dbReference type="Proteomes" id="UP000275281"/>
    </source>
</evidence>
<dbReference type="EC" id="3.1.3.48" evidence="2"/>
<feature type="active site" evidence="5">
    <location>
        <position position="18"/>
    </location>
</feature>
<dbReference type="Pfam" id="PF01451">
    <property type="entry name" value="LMWPc"/>
    <property type="match status" value="1"/>
</dbReference>
<dbReference type="AlphaFoldDB" id="A0A3N5Y4S9"/>
<dbReference type="PANTHER" id="PTHR11717">
    <property type="entry name" value="LOW MOLECULAR WEIGHT PROTEIN TYROSINE PHOSPHATASE"/>
    <property type="match status" value="1"/>
</dbReference>
<dbReference type="OrthoDB" id="9784339at2"/>
<proteinExistence type="inferred from homology"/>
<keyword evidence="8" id="KW-1185">Reference proteome</keyword>
<organism evidence="7 8">
    <name type="scientific">Alteromonas sediminis</name>
    <dbReference type="NCBI Taxonomy" id="2259342"/>
    <lineage>
        <taxon>Bacteria</taxon>
        <taxon>Pseudomonadati</taxon>
        <taxon>Pseudomonadota</taxon>
        <taxon>Gammaproteobacteria</taxon>
        <taxon>Alteromonadales</taxon>
        <taxon>Alteromonadaceae</taxon>
        <taxon>Alteromonas/Salinimonas group</taxon>
        <taxon>Alteromonas</taxon>
    </lineage>
</organism>
<protein>
    <recommendedName>
        <fullName evidence="2">protein-tyrosine-phosphatase</fullName>
        <ecNumber evidence="2">3.1.3.48</ecNumber>
    </recommendedName>
</protein>
<comment type="similarity">
    <text evidence="1">Belongs to the low molecular weight phosphotyrosine protein phosphatase family.</text>
</comment>
<dbReference type="PANTHER" id="PTHR11717:SF7">
    <property type="entry name" value="LOW MOLECULAR WEIGHT PHOSPHOTYROSINE PROTEIN PHOSPHATASE"/>
    <property type="match status" value="1"/>
</dbReference>
<dbReference type="CDD" id="cd16343">
    <property type="entry name" value="LMWPTP"/>
    <property type="match status" value="1"/>
</dbReference>
<sequence length="162" mass="18052">MPSGRPSVLFVCLGNICRSPTAEAVFRQKAKDAGLSCKIDSAGTHGYHIGKAPDKRSQEVGKARGYNFKGIQCRRVAKEDFTTFDYILAMDASNLDNLKAKAEEKYPDKTFTNMHLFLDFAESETKEVPDPYYGGRKGFELVLDLIEQASDGLIAHIRQQAR</sequence>
<dbReference type="FunFam" id="3.40.50.2300:FF:000113">
    <property type="entry name" value="Low molecular weight protein-tyrosine-phosphatase"/>
    <property type="match status" value="1"/>
</dbReference>
<evidence type="ECO:0000256" key="3">
    <source>
        <dbReference type="ARBA" id="ARBA00022801"/>
    </source>
</evidence>
<evidence type="ECO:0000256" key="4">
    <source>
        <dbReference type="ARBA" id="ARBA00022912"/>
    </source>
</evidence>
<dbReference type="InterPro" id="IPR050438">
    <property type="entry name" value="LMW_PTPase"/>
</dbReference>
<dbReference type="SMART" id="SM00226">
    <property type="entry name" value="LMWPc"/>
    <property type="match status" value="1"/>
</dbReference>
<dbReference type="InterPro" id="IPR036196">
    <property type="entry name" value="Ptyr_pPase_sf"/>
</dbReference>
<evidence type="ECO:0000313" key="7">
    <source>
        <dbReference type="EMBL" id="RPJ68620.1"/>
    </source>
</evidence>
<accession>A0A3N5Y4S9</accession>
<evidence type="ECO:0000256" key="5">
    <source>
        <dbReference type="PIRSR" id="PIRSR617867-1"/>
    </source>
</evidence>
<dbReference type="Gene3D" id="3.40.50.2300">
    <property type="match status" value="1"/>
</dbReference>
<keyword evidence="3" id="KW-0378">Hydrolase</keyword>
<dbReference type="InterPro" id="IPR017867">
    <property type="entry name" value="Tyr_phospatase_low_mol_wt"/>
</dbReference>
<dbReference type="RefSeq" id="WP_124026621.1">
    <property type="nucleotide sequence ID" value="NZ_JBHRSN010000005.1"/>
</dbReference>
<feature type="active site" description="Nucleophile" evidence="5">
    <location>
        <position position="12"/>
    </location>
</feature>
<dbReference type="Proteomes" id="UP000275281">
    <property type="component" value="Unassembled WGS sequence"/>
</dbReference>
<evidence type="ECO:0000256" key="1">
    <source>
        <dbReference type="ARBA" id="ARBA00011063"/>
    </source>
</evidence>
<feature type="domain" description="Phosphotyrosine protein phosphatase I" evidence="6">
    <location>
        <begin position="6"/>
        <end position="156"/>
    </location>
</feature>
<dbReference type="SUPFAM" id="SSF52788">
    <property type="entry name" value="Phosphotyrosine protein phosphatases I"/>
    <property type="match status" value="1"/>
</dbReference>
<dbReference type="EMBL" id="RPOK01000001">
    <property type="protein sequence ID" value="RPJ68620.1"/>
    <property type="molecule type" value="Genomic_DNA"/>
</dbReference>
<reference evidence="7 8" key="1">
    <citation type="submission" date="2018-11" db="EMBL/GenBank/DDBJ databases">
        <authorList>
            <person name="Ye M.-Q."/>
            <person name="Du Z.-J."/>
        </authorList>
    </citation>
    <scope>NUCLEOTIDE SEQUENCE [LARGE SCALE GENOMIC DNA]</scope>
    <source>
        <strain evidence="7 8">U0105</strain>
    </source>
</reference>
<feature type="active site" description="Proton donor" evidence="5">
    <location>
        <position position="130"/>
    </location>
</feature>
<comment type="caution">
    <text evidence="7">The sequence shown here is derived from an EMBL/GenBank/DDBJ whole genome shotgun (WGS) entry which is preliminary data.</text>
</comment>
<dbReference type="PRINTS" id="PR00719">
    <property type="entry name" value="LMWPTPASE"/>
</dbReference>
<dbReference type="GO" id="GO:0004725">
    <property type="term" value="F:protein tyrosine phosphatase activity"/>
    <property type="evidence" value="ECO:0007669"/>
    <property type="project" value="UniProtKB-EC"/>
</dbReference>
<name>A0A3N5Y4S9_9ALTE</name>
<evidence type="ECO:0000259" key="6">
    <source>
        <dbReference type="SMART" id="SM00226"/>
    </source>
</evidence>